<sequence>MDSPTQVSMSTSAQREENLSDSTVVAPARQTETMSALPSQTNASTPASPADMTGNQSAVPSTTAAPMTGGPPSITRNISEKTVTSSGRTSYSCAECKRLKLKCSRQWPCTSCVRRGVEQICPNGAMTGGKGRRLILAETKELHERIANLEKALAISHAKTAADPHILLTNTYLYSPRDPTSGKGAVGKKGKLPSRLAGSSKIGRRGRGDEEDEEDLTDEELGEISLGTLTIGANGEAQFVGASAGSSLLHAEGPSPSGGSTDYTSRNGPPTILHHPRLSRGTQYITRSALGISSPAEENLLDDFPFVGVNGNNLSLLEIWGLLPAWEAEASEDKSGRVADEGNRMVQAYWENVGWMYDCIPRVIFDNDYLPSVYSATLPPNPHKLAVVYLVMALGVMFDLERREPFDPLAAELFRLGSACLTVNGALARPSVATVQALNLIGNFMLNQRETDGANAYWPILGVGSYTVTALGLHRDGTAFSGLSPYETEERRKVFWEMMTLDRLQAMCFARPCALSNRSVDTRFPGEDALIGEEGLPDQDHFHDAKYRLVYIMDKVIDEQTKTSRTTYKDILAIDHEIQKFAQELPQEMQPGVKASSLELGPEVNPHTILHRFSIRLLIQETIIYLHRSYFVKALQENPADPSKSDGRFSRSFLSVFEACVELISIVRQSVIYHPALIGRWWFYWFHAFSAAVCLGAICIEAPSSAFAAPAYMSLVTACDLAQAATEGSKAKGGLPVLQRLRQRASNAMLSIARRPSANAAQTVQRIRQEHEQDDLLHLANRTQLRRVTLTSPAISTPTLATGTSASLTPPGPPSILAMDGGFLAMDGGSTFMWNHTADGGEGNNRGDTDMRRSGSGNGSPGTNVNAAYNDASNSTSSPVGVLNTGPSRQTDAHSSRVQSRQFRSVRALPRSRTARLPRPLDELTTAPAGQPAQSSTHNHGTENASHNEHRSSFTAQEFQTVSPQSPSVFAPTLSHGYPIQQTMNGQFQASGARPAGGNPLGVLPFEHMNAYGMPLGMDPNDQNSTSSTSYQTNTRRSHNAESTVDQNGKTIATSRLQPALTRESVYPANDDQHSSRLLPSGSRHPENAAHSTPFAQINTTLNSQEDEQASSHGFRDMMGHAAAFRDHSEFGTSALGMDMDMRTWRTMGDMHSLNGMASLDAVDMDIGMDMDNMPLLPAGGSLHDVEQFIAGWHDQ</sequence>
<gene>
    <name evidence="1" type="ORF">QFC19_002666</name>
</gene>
<reference evidence="1" key="1">
    <citation type="submission" date="2023-04" db="EMBL/GenBank/DDBJ databases">
        <title>Draft Genome sequencing of Naganishia species isolated from polar environments using Oxford Nanopore Technology.</title>
        <authorList>
            <person name="Leo P."/>
            <person name="Venkateswaran K."/>
        </authorList>
    </citation>
    <scope>NUCLEOTIDE SEQUENCE</scope>
    <source>
        <strain evidence="1">MNA-CCFEE 5261</strain>
    </source>
</reference>
<organism evidence="1 2">
    <name type="scientific">Naganishia cerealis</name>
    <dbReference type="NCBI Taxonomy" id="610337"/>
    <lineage>
        <taxon>Eukaryota</taxon>
        <taxon>Fungi</taxon>
        <taxon>Dikarya</taxon>
        <taxon>Basidiomycota</taxon>
        <taxon>Agaricomycotina</taxon>
        <taxon>Tremellomycetes</taxon>
        <taxon>Filobasidiales</taxon>
        <taxon>Filobasidiaceae</taxon>
        <taxon>Naganishia</taxon>
    </lineage>
</organism>
<protein>
    <submittedName>
        <fullName evidence="1">Uncharacterized protein</fullName>
    </submittedName>
</protein>
<dbReference type="Proteomes" id="UP001241377">
    <property type="component" value="Unassembled WGS sequence"/>
</dbReference>
<evidence type="ECO:0000313" key="1">
    <source>
        <dbReference type="EMBL" id="KAJ9107923.1"/>
    </source>
</evidence>
<accession>A0ACC2W906</accession>
<name>A0ACC2W906_9TREE</name>
<proteinExistence type="predicted"/>
<evidence type="ECO:0000313" key="2">
    <source>
        <dbReference type="Proteomes" id="UP001241377"/>
    </source>
</evidence>
<dbReference type="EMBL" id="JASBWR010000023">
    <property type="protein sequence ID" value="KAJ9107923.1"/>
    <property type="molecule type" value="Genomic_DNA"/>
</dbReference>
<keyword evidence="2" id="KW-1185">Reference proteome</keyword>
<comment type="caution">
    <text evidence="1">The sequence shown here is derived from an EMBL/GenBank/DDBJ whole genome shotgun (WGS) entry which is preliminary data.</text>
</comment>